<evidence type="ECO:0000256" key="9">
    <source>
        <dbReference type="SAM" id="MobiDB-lite"/>
    </source>
</evidence>
<sequence>MSDEGSSTPKSKSMEPTASISSIEIKGDADHIEAASFGSGSGENVDDYINKFLDMSNEARDEDQRDKNMTLSEGLKMFPKACFWSVVLSAAIIMEGYDTNLLASFYAYEGFARKFGKYYPDLDQYQVPAKDQLGLSMCYQTGALVGVYIGGVLPDRIGYKRTIIPALMVTIGLIFIQFFAPNVDVLMVSFVLLGINWGSYQTMCVAYAMDISPTPLRIYLTTFVNCCWVIGQLISSGVLKGISGSTDPNAWRIGIAIQWAFPVPIIIATALAPESPWFLARTGQFEKAKRSLTRLLSDNKNMPSKDIIAQSMLVKIQMTIKEEEALATSGSIIECFKGSNWRRTRIAAIVWLIQNITGSSLMGYSTYFYQNAGVDVSMSFTFSIIQYCLGIAGTIGSWFLSQRLGRFEIYFYGLISIVVLLTLTGGLGCSNSKSLSMGVGSMLMIYTFVYDLTIGPMCYCIVGEMPSAQLRSKTVMIARNIFNIAGIVVAIVTPYMLNPTEWNWKAKAAFLWAGLALLSAIWVYFELPETKGRTFAEIDKLFQEGVPARKFKHTIPKTFDSGEMMEKLGDNGVKAAAQNVEDIENVSIAEKA</sequence>
<dbReference type="HOGENOM" id="CLU_001265_11_5_1"/>
<feature type="transmembrane region" description="Helical" evidence="10">
    <location>
        <begin position="346"/>
        <end position="368"/>
    </location>
</feature>
<evidence type="ECO:0000256" key="7">
    <source>
        <dbReference type="ARBA" id="ARBA00023136"/>
    </source>
</evidence>
<feature type="transmembrane region" description="Helical" evidence="10">
    <location>
        <begin position="380"/>
        <end position="400"/>
    </location>
</feature>
<comment type="similarity">
    <text evidence="2 8">Belongs to the major facilitator superfamily. Sugar transporter (TC 2.A.1.1) family.</text>
</comment>
<evidence type="ECO:0000256" key="6">
    <source>
        <dbReference type="ARBA" id="ARBA00022989"/>
    </source>
</evidence>
<keyword evidence="13" id="KW-1185">Reference proteome</keyword>
<feature type="transmembrane region" description="Helical" evidence="10">
    <location>
        <begin position="163"/>
        <end position="180"/>
    </location>
</feature>
<feature type="transmembrane region" description="Helical" evidence="10">
    <location>
        <begin position="474"/>
        <end position="497"/>
    </location>
</feature>
<feature type="compositionally biased region" description="Polar residues" evidence="9">
    <location>
        <begin position="1"/>
        <end position="22"/>
    </location>
</feature>
<feature type="transmembrane region" description="Helical" evidence="10">
    <location>
        <begin position="251"/>
        <end position="272"/>
    </location>
</feature>
<feature type="domain" description="Major facilitator superfamily (MFS) profile" evidence="11">
    <location>
        <begin position="84"/>
        <end position="531"/>
    </location>
</feature>
<dbReference type="InterPro" id="IPR003663">
    <property type="entry name" value="Sugar/inositol_transpt"/>
</dbReference>
<feature type="transmembrane region" description="Helical" evidence="10">
    <location>
        <begin position="439"/>
        <end position="462"/>
    </location>
</feature>
<proteinExistence type="inferred from homology"/>
<dbReference type="GO" id="GO:0005351">
    <property type="term" value="F:carbohydrate:proton symporter activity"/>
    <property type="evidence" value="ECO:0007669"/>
    <property type="project" value="TreeGrafter"/>
</dbReference>
<evidence type="ECO:0000256" key="3">
    <source>
        <dbReference type="ARBA" id="ARBA00022448"/>
    </source>
</evidence>
<dbReference type="InterPro" id="IPR020846">
    <property type="entry name" value="MFS_dom"/>
</dbReference>
<dbReference type="InterPro" id="IPR005828">
    <property type="entry name" value="MFS_sugar_transport-like"/>
</dbReference>
<feature type="transmembrane region" description="Helical" evidence="10">
    <location>
        <begin position="133"/>
        <end position="151"/>
    </location>
</feature>
<dbReference type="GeneID" id="8298733"/>
<dbReference type="Gene3D" id="1.20.1250.20">
    <property type="entry name" value="MFS general substrate transporter like domains"/>
    <property type="match status" value="1"/>
</dbReference>
<dbReference type="GO" id="GO:0016020">
    <property type="term" value="C:membrane"/>
    <property type="evidence" value="ECO:0007669"/>
    <property type="project" value="UniProtKB-SubCell"/>
</dbReference>
<feature type="transmembrane region" description="Helical" evidence="10">
    <location>
        <begin position="186"/>
        <end position="209"/>
    </location>
</feature>
<reference evidence="12 13" key="1">
    <citation type="journal article" date="2009" name="Nature">
        <title>Evolution of pathogenicity and sexual reproduction in eight Candida genomes.</title>
        <authorList>
            <person name="Butler G."/>
            <person name="Rasmussen M.D."/>
            <person name="Lin M.F."/>
            <person name="Santos M.A."/>
            <person name="Sakthikumar S."/>
            <person name="Munro C.A."/>
            <person name="Rheinbay E."/>
            <person name="Grabherr M."/>
            <person name="Forche A."/>
            <person name="Reedy J.L."/>
            <person name="Agrafioti I."/>
            <person name="Arnaud M.B."/>
            <person name="Bates S."/>
            <person name="Brown A.J."/>
            <person name="Brunke S."/>
            <person name="Costanzo M.C."/>
            <person name="Fitzpatrick D.A."/>
            <person name="de Groot P.W."/>
            <person name="Harris D."/>
            <person name="Hoyer L.L."/>
            <person name="Hube B."/>
            <person name="Klis F.M."/>
            <person name="Kodira C."/>
            <person name="Lennard N."/>
            <person name="Logue M.E."/>
            <person name="Martin R."/>
            <person name="Neiman A.M."/>
            <person name="Nikolaou E."/>
            <person name="Quail M.A."/>
            <person name="Quinn J."/>
            <person name="Santos M.C."/>
            <person name="Schmitzberger F.F."/>
            <person name="Sherlock G."/>
            <person name="Shah P."/>
            <person name="Silverstein K.A."/>
            <person name="Skrzypek M.S."/>
            <person name="Soll D."/>
            <person name="Staggs R."/>
            <person name="Stansfield I."/>
            <person name="Stumpf M.P."/>
            <person name="Sudbery P.E."/>
            <person name="Srikantha T."/>
            <person name="Zeng Q."/>
            <person name="Berman J."/>
            <person name="Berriman M."/>
            <person name="Heitman J."/>
            <person name="Gow N.A."/>
            <person name="Lorenz M.C."/>
            <person name="Birren B.W."/>
            <person name="Kellis M."/>
            <person name="Cuomo C.A."/>
        </authorList>
    </citation>
    <scope>NUCLEOTIDE SEQUENCE [LARGE SCALE GENOMIC DNA]</scope>
    <source>
        <strain evidence="13">ATCC MYA-3404 / T1</strain>
    </source>
</reference>
<evidence type="ECO:0000256" key="5">
    <source>
        <dbReference type="ARBA" id="ARBA00022692"/>
    </source>
</evidence>
<keyword evidence="7 10" id="KW-0472">Membrane</keyword>
<dbReference type="NCBIfam" id="TIGR00879">
    <property type="entry name" value="SP"/>
    <property type="match status" value="1"/>
</dbReference>
<gene>
    <name evidence="12" type="ORF">CTRG_06084</name>
</gene>
<evidence type="ECO:0000256" key="4">
    <source>
        <dbReference type="ARBA" id="ARBA00022597"/>
    </source>
</evidence>
<dbReference type="SUPFAM" id="SSF103473">
    <property type="entry name" value="MFS general substrate transporter"/>
    <property type="match status" value="1"/>
</dbReference>
<dbReference type="Proteomes" id="UP000002037">
    <property type="component" value="Unassembled WGS sequence"/>
</dbReference>
<evidence type="ECO:0000256" key="1">
    <source>
        <dbReference type="ARBA" id="ARBA00004141"/>
    </source>
</evidence>
<evidence type="ECO:0000256" key="2">
    <source>
        <dbReference type="ARBA" id="ARBA00010992"/>
    </source>
</evidence>
<evidence type="ECO:0000259" key="11">
    <source>
        <dbReference type="PROSITE" id="PS50850"/>
    </source>
</evidence>
<dbReference type="Pfam" id="PF00083">
    <property type="entry name" value="Sugar_tr"/>
    <property type="match status" value="1"/>
</dbReference>
<dbReference type="EMBL" id="GG692405">
    <property type="protein sequence ID" value="EER30300.1"/>
    <property type="molecule type" value="Genomic_DNA"/>
</dbReference>
<dbReference type="VEuPathDB" id="FungiDB:CTRG_06084"/>
<dbReference type="RefSeq" id="XP_002546606.1">
    <property type="nucleotide sequence ID" value="XM_002546560.1"/>
</dbReference>
<dbReference type="AlphaFoldDB" id="C5MJ41"/>
<organism evidence="12 13">
    <name type="scientific">Candida tropicalis (strain ATCC MYA-3404 / T1)</name>
    <name type="common">Yeast</name>
    <dbReference type="NCBI Taxonomy" id="294747"/>
    <lineage>
        <taxon>Eukaryota</taxon>
        <taxon>Fungi</taxon>
        <taxon>Dikarya</taxon>
        <taxon>Ascomycota</taxon>
        <taxon>Saccharomycotina</taxon>
        <taxon>Pichiomycetes</taxon>
        <taxon>Debaryomycetaceae</taxon>
        <taxon>Candida/Lodderomyces clade</taxon>
        <taxon>Candida</taxon>
    </lineage>
</organism>
<dbReference type="KEGG" id="ctp:CTRG_06084"/>
<name>C5MJ41_CANTT</name>
<keyword evidence="6 10" id="KW-1133">Transmembrane helix</keyword>
<dbReference type="InterPro" id="IPR050360">
    <property type="entry name" value="MFS_Sugar_Transporters"/>
</dbReference>
<evidence type="ECO:0000256" key="10">
    <source>
        <dbReference type="SAM" id="Phobius"/>
    </source>
</evidence>
<accession>C5MJ41</accession>
<feature type="transmembrane region" description="Helical" evidence="10">
    <location>
        <begin position="509"/>
        <end position="525"/>
    </location>
</feature>
<feature type="transmembrane region" description="Helical" evidence="10">
    <location>
        <begin position="216"/>
        <end position="239"/>
    </location>
</feature>
<dbReference type="OrthoDB" id="6612291at2759"/>
<feature type="transmembrane region" description="Helical" evidence="10">
    <location>
        <begin position="409"/>
        <end position="427"/>
    </location>
</feature>
<keyword evidence="5 10" id="KW-0812">Transmembrane</keyword>
<dbReference type="PROSITE" id="PS50850">
    <property type="entry name" value="MFS"/>
    <property type="match status" value="1"/>
</dbReference>
<keyword evidence="4" id="KW-0762">Sugar transport</keyword>
<evidence type="ECO:0000256" key="8">
    <source>
        <dbReference type="RuleBase" id="RU003346"/>
    </source>
</evidence>
<evidence type="ECO:0000313" key="13">
    <source>
        <dbReference type="Proteomes" id="UP000002037"/>
    </source>
</evidence>
<evidence type="ECO:0000313" key="12">
    <source>
        <dbReference type="EMBL" id="EER30300.1"/>
    </source>
</evidence>
<keyword evidence="3 8" id="KW-0813">Transport</keyword>
<dbReference type="InterPro" id="IPR036259">
    <property type="entry name" value="MFS_trans_sf"/>
</dbReference>
<comment type="subcellular location">
    <subcellularLocation>
        <location evidence="1">Membrane</location>
        <topology evidence="1">Multi-pass membrane protein</topology>
    </subcellularLocation>
</comment>
<feature type="region of interest" description="Disordered" evidence="9">
    <location>
        <begin position="1"/>
        <end position="24"/>
    </location>
</feature>
<dbReference type="PANTHER" id="PTHR48022:SF5">
    <property type="entry name" value="ALPHA-GLUCOSIDES PERMEASE MPH2-RELATED"/>
    <property type="match status" value="1"/>
</dbReference>
<dbReference type="eggNOG" id="KOG0254">
    <property type="taxonomic scope" value="Eukaryota"/>
</dbReference>
<protein>
    <recommendedName>
        <fullName evidence="11">Major facilitator superfamily (MFS) profile domain-containing protein</fullName>
    </recommendedName>
</protein>
<dbReference type="FunFam" id="1.20.1250.20:FF:000254">
    <property type="entry name" value="MAL31p Maltose permease"/>
    <property type="match status" value="1"/>
</dbReference>
<dbReference type="PANTHER" id="PTHR48022">
    <property type="entry name" value="PLASTIDIC GLUCOSE TRANSPORTER 4"/>
    <property type="match status" value="1"/>
</dbReference>